<dbReference type="InterPro" id="IPR024607">
    <property type="entry name" value="Sulfatase_CS"/>
</dbReference>
<reference evidence="6 7" key="1">
    <citation type="submission" date="2024-03" db="EMBL/GenBank/DDBJ databases">
        <title>Human intestinal bacterial collection.</title>
        <authorList>
            <person name="Pauvert C."/>
            <person name="Hitch T.C.A."/>
            <person name="Clavel T."/>
        </authorList>
    </citation>
    <scope>NUCLEOTIDE SEQUENCE [LARGE SCALE GENOMIC DNA]</scope>
    <source>
        <strain evidence="6 7">CLA-SR-H021</strain>
    </source>
</reference>
<feature type="domain" description="Sulfatase N-terminal" evidence="5">
    <location>
        <begin position="6"/>
        <end position="105"/>
    </location>
</feature>
<dbReference type="PANTHER" id="PTHR45953">
    <property type="entry name" value="IDURONATE 2-SULFATASE"/>
    <property type="match status" value="1"/>
</dbReference>
<name>A0ABV1D9W8_9FIRM</name>
<dbReference type="Proteomes" id="UP001454086">
    <property type="component" value="Unassembled WGS sequence"/>
</dbReference>
<dbReference type="SUPFAM" id="SSF53649">
    <property type="entry name" value="Alkaline phosphatase-like"/>
    <property type="match status" value="1"/>
</dbReference>
<dbReference type="PANTHER" id="PTHR45953:SF1">
    <property type="entry name" value="IDURONATE 2-SULFATASE"/>
    <property type="match status" value="1"/>
</dbReference>
<evidence type="ECO:0000259" key="5">
    <source>
        <dbReference type="Pfam" id="PF00884"/>
    </source>
</evidence>
<accession>A0ABV1D9W8</accession>
<dbReference type="EMBL" id="JBBMFM010000091">
    <property type="protein sequence ID" value="MEQ2427166.1"/>
    <property type="molecule type" value="Genomic_DNA"/>
</dbReference>
<keyword evidence="3" id="KW-0378">Hydrolase</keyword>
<dbReference type="RefSeq" id="WP_040381509.1">
    <property type="nucleotide sequence ID" value="NZ_JBBMFM010000091.1"/>
</dbReference>
<keyword evidence="2" id="KW-0479">Metal-binding</keyword>
<evidence type="ECO:0000256" key="2">
    <source>
        <dbReference type="ARBA" id="ARBA00022723"/>
    </source>
</evidence>
<sequence>MDKRYNILLIMADQLTPFMTGAYGNKQVMTPNLDRLCREGIRFENAYTSCPLCAPARASMMTSRLCSELDCYDNASPFASDEPTFAHYAKLAGYDTVLSGKMHFLGPDQLHGFNRRLTTDIYPGSFNWYPVPKPSFADEGDPSKGHKAHYPEDWFGKPKSPDAPPPKYPSHAVHYSGDLCFPTESNLYVNYDDETFFRAKEYIHGNFYWDPDSPSYPGKPNAYGIGKENAHEPFCLVVSTHNPHDPFMPPKKYWDLYKDMEMDAPSREEIEACPQNIQDIWINAHENITDIDLADPYHLQNARRAYAALATYVDDRIGELLNLLEDEGLMDNTVIMFTSDHGDMLIDRGMIQKRNFHEWATRIPMILRLPGQEHAGTTITDPCSLMDIGMTIREITGTLNASRLPSDGVSLFDYINKPESVKERDIFIEFHADGTFWPCYAVVRGGYKLIHIHEFKGQLFNLREDPSEMHDLIDEPQYASLVESMRKSITDRFHPEHIIEYYTTAHEKKSIIDSANNNFDEDWDYTPDFPGGRRYIRTLVRPRSASGQVL</sequence>
<feature type="compositionally biased region" description="Basic and acidic residues" evidence="4">
    <location>
        <begin position="141"/>
        <end position="160"/>
    </location>
</feature>
<dbReference type="Pfam" id="PF00884">
    <property type="entry name" value="Sulfatase"/>
    <property type="match status" value="2"/>
</dbReference>
<feature type="region of interest" description="Disordered" evidence="4">
    <location>
        <begin position="138"/>
        <end position="168"/>
    </location>
</feature>
<evidence type="ECO:0000256" key="4">
    <source>
        <dbReference type="SAM" id="MobiDB-lite"/>
    </source>
</evidence>
<dbReference type="Gene3D" id="3.40.720.10">
    <property type="entry name" value="Alkaline Phosphatase, subunit A"/>
    <property type="match status" value="1"/>
</dbReference>
<gene>
    <name evidence="6" type="ORF">WMQ36_19550</name>
</gene>
<organism evidence="6 7">
    <name type="scientific">Enterocloster hominis</name>
    <name type="common">ex Hitch et al. 2024</name>
    <dbReference type="NCBI Taxonomy" id="1917870"/>
    <lineage>
        <taxon>Bacteria</taxon>
        <taxon>Bacillati</taxon>
        <taxon>Bacillota</taxon>
        <taxon>Clostridia</taxon>
        <taxon>Lachnospirales</taxon>
        <taxon>Lachnospiraceae</taxon>
        <taxon>Enterocloster</taxon>
    </lineage>
</organism>
<dbReference type="PROSITE" id="PS00149">
    <property type="entry name" value="SULFATASE_2"/>
    <property type="match status" value="1"/>
</dbReference>
<evidence type="ECO:0000256" key="3">
    <source>
        <dbReference type="ARBA" id="ARBA00022801"/>
    </source>
</evidence>
<dbReference type="InterPro" id="IPR000917">
    <property type="entry name" value="Sulfatase_N"/>
</dbReference>
<evidence type="ECO:0000313" key="7">
    <source>
        <dbReference type="Proteomes" id="UP001454086"/>
    </source>
</evidence>
<evidence type="ECO:0000313" key="6">
    <source>
        <dbReference type="EMBL" id="MEQ2427166.1"/>
    </source>
</evidence>
<feature type="domain" description="Sulfatase N-terminal" evidence="5">
    <location>
        <begin position="227"/>
        <end position="397"/>
    </location>
</feature>
<dbReference type="InterPro" id="IPR017850">
    <property type="entry name" value="Alkaline_phosphatase_core_sf"/>
</dbReference>
<comment type="caution">
    <text evidence="6">The sequence shown here is derived from an EMBL/GenBank/DDBJ whole genome shotgun (WGS) entry which is preliminary data.</text>
</comment>
<evidence type="ECO:0000256" key="1">
    <source>
        <dbReference type="ARBA" id="ARBA00008779"/>
    </source>
</evidence>
<proteinExistence type="inferred from homology"/>
<keyword evidence="7" id="KW-1185">Reference proteome</keyword>
<protein>
    <submittedName>
        <fullName evidence="6">Sulfatase-like hydrolase/transferase</fullName>
    </submittedName>
</protein>
<comment type="similarity">
    <text evidence="1">Belongs to the sulfatase family.</text>
</comment>